<feature type="non-terminal residue" evidence="2">
    <location>
        <position position="89"/>
    </location>
</feature>
<dbReference type="EMBL" id="GBEZ01016577">
    <property type="protein sequence ID" value="JAC69683.1"/>
    <property type="molecule type" value="Transcribed_RNA"/>
</dbReference>
<name>A0A061RCI9_9CHLO</name>
<feature type="non-terminal residue" evidence="2">
    <location>
        <position position="1"/>
    </location>
</feature>
<protein>
    <submittedName>
        <fullName evidence="2">Uncharacterized protein</fullName>
    </submittedName>
</protein>
<reference evidence="2" key="1">
    <citation type="submission" date="2014-05" db="EMBL/GenBank/DDBJ databases">
        <title>The transcriptome of the halophilic microalga Tetraselmis sp. GSL018 isolated from the Great Salt Lake, Utah.</title>
        <authorList>
            <person name="Jinkerson R.E."/>
            <person name="D'Adamo S."/>
            <person name="Posewitz M.C."/>
        </authorList>
    </citation>
    <scope>NUCLEOTIDE SEQUENCE</scope>
    <source>
        <strain evidence="2">GSL018</strain>
    </source>
</reference>
<evidence type="ECO:0000256" key="1">
    <source>
        <dbReference type="SAM" id="MobiDB-lite"/>
    </source>
</evidence>
<organism evidence="2">
    <name type="scientific">Tetraselmis sp. GSL018</name>
    <dbReference type="NCBI Taxonomy" id="582737"/>
    <lineage>
        <taxon>Eukaryota</taxon>
        <taxon>Viridiplantae</taxon>
        <taxon>Chlorophyta</taxon>
        <taxon>core chlorophytes</taxon>
        <taxon>Chlorodendrophyceae</taxon>
        <taxon>Chlorodendrales</taxon>
        <taxon>Chlorodendraceae</taxon>
        <taxon>Tetraselmis</taxon>
    </lineage>
</organism>
<feature type="region of interest" description="Disordered" evidence="1">
    <location>
        <begin position="50"/>
        <end position="89"/>
    </location>
</feature>
<gene>
    <name evidence="2" type="ORF">TSPGSL018_5793</name>
</gene>
<feature type="compositionally biased region" description="Pro residues" evidence="1">
    <location>
        <begin position="62"/>
        <end position="78"/>
    </location>
</feature>
<evidence type="ECO:0000313" key="2">
    <source>
        <dbReference type="EMBL" id="JAC69683.1"/>
    </source>
</evidence>
<proteinExistence type="predicted"/>
<dbReference type="AlphaFoldDB" id="A0A061RCI9"/>
<accession>A0A061RCI9</accession>
<sequence>VSGKEKEREGGGVDFLDGLPSWADPICSAAAFLHLPAPFLPFGWPAVPEGWAASAPAEGADPPRPLPSRRPADPPPRPSGAIINNVEKG</sequence>